<evidence type="ECO:0000313" key="2">
    <source>
        <dbReference type="EMBL" id="GAA1586186.1"/>
    </source>
</evidence>
<feature type="region of interest" description="Disordered" evidence="1">
    <location>
        <begin position="1"/>
        <end position="85"/>
    </location>
</feature>
<reference evidence="2 3" key="1">
    <citation type="journal article" date="2019" name="Int. J. Syst. Evol. Microbiol.">
        <title>The Global Catalogue of Microorganisms (GCM) 10K type strain sequencing project: providing services to taxonomists for standard genome sequencing and annotation.</title>
        <authorList>
            <consortium name="The Broad Institute Genomics Platform"/>
            <consortium name="The Broad Institute Genome Sequencing Center for Infectious Disease"/>
            <person name="Wu L."/>
            <person name="Ma J."/>
        </authorList>
    </citation>
    <scope>NUCLEOTIDE SEQUENCE [LARGE SCALE GENOMIC DNA]</scope>
    <source>
        <strain evidence="2 3">JCM 14304</strain>
    </source>
</reference>
<evidence type="ECO:0000313" key="3">
    <source>
        <dbReference type="Proteomes" id="UP001500190"/>
    </source>
</evidence>
<organism evidence="2 3">
    <name type="scientific">Kribbella karoonensis</name>
    <dbReference type="NCBI Taxonomy" id="324851"/>
    <lineage>
        <taxon>Bacteria</taxon>
        <taxon>Bacillati</taxon>
        <taxon>Actinomycetota</taxon>
        <taxon>Actinomycetes</taxon>
        <taxon>Propionibacteriales</taxon>
        <taxon>Kribbellaceae</taxon>
        <taxon>Kribbella</taxon>
    </lineage>
</organism>
<gene>
    <name evidence="2" type="ORF">GCM10009742_34960</name>
</gene>
<name>A0ABN2DVP4_9ACTN</name>
<feature type="compositionally biased region" description="Acidic residues" evidence="1">
    <location>
        <begin position="26"/>
        <end position="70"/>
    </location>
</feature>
<proteinExistence type="predicted"/>
<dbReference type="Proteomes" id="UP001500190">
    <property type="component" value="Unassembled WGS sequence"/>
</dbReference>
<dbReference type="EMBL" id="BAAAND010000006">
    <property type="protein sequence ID" value="GAA1586186.1"/>
    <property type="molecule type" value="Genomic_DNA"/>
</dbReference>
<accession>A0ABN2DVP4</accession>
<keyword evidence="3" id="KW-1185">Reference proteome</keyword>
<comment type="caution">
    <text evidence="2">The sequence shown here is derived from an EMBL/GenBank/DDBJ whole genome shotgun (WGS) entry which is preliminary data.</text>
</comment>
<evidence type="ECO:0000256" key="1">
    <source>
        <dbReference type="SAM" id="MobiDB-lite"/>
    </source>
</evidence>
<protein>
    <submittedName>
        <fullName evidence="2">Uncharacterized protein</fullName>
    </submittedName>
</protein>
<sequence length="85" mass="9129">MPEKVRVSPAPAVQLSTGSGQAALVPEEDEPLDDEPDDAADEDPDVPDELAEPDDDESDALELPEEDESDFAGTEPLPEDRLSVR</sequence>